<dbReference type="Gene3D" id="3.90.1720.10">
    <property type="entry name" value="endopeptidase domain like (from Nostoc punctiforme)"/>
    <property type="match status" value="1"/>
</dbReference>
<dbReference type="InterPro" id="IPR051794">
    <property type="entry name" value="PG_Endopeptidase_C40"/>
</dbReference>
<evidence type="ECO:0000256" key="1">
    <source>
        <dbReference type="ARBA" id="ARBA00007074"/>
    </source>
</evidence>
<evidence type="ECO:0000256" key="3">
    <source>
        <dbReference type="ARBA" id="ARBA00022801"/>
    </source>
</evidence>
<dbReference type="AlphaFoldDB" id="A0A1C4ZGK2"/>
<dbReference type="Proteomes" id="UP000249334">
    <property type="component" value="Unassembled WGS sequence"/>
</dbReference>
<dbReference type="Proteomes" id="UP000198864">
    <property type="component" value="Unassembled WGS sequence"/>
</dbReference>
<keyword evidence="3 9" id="KW-0378">Hydrolase</keyword>
<dbReference type="STRING" id="285676.GA0070561_5292"/>
<dbReference type="EMBL" id="FMCR01000006">
    <property type="protein sequence ID" value="SCF31955.1"/>
    <property type="molecule type" value="Genomic_DNA"/>
</dbReference>
<dbReference type="SUPFAM" id="SSF54001">
    <property type="entry name" value="Cysteine proteinases"/>
    <property type="match status" value="1"/>
</dbReference>
<evidence type="ECO:0000256" key="4">
    <source>
        <dbReference type="ARBA" id="ARBA00022807"/>
    </source>
</evidence>
<protein>
    <submittedName>
        <fullName evidence="9">Cell wall-associated hydrolase, NlpC family</fullName>
    </submittedName>
    <submittedName>
        <fullName evidence="8">Endopeptidase</fullName>
    </submittedName>
</protein>
<feature type="coiled-coil region" evidence="5">
    <location>
        <begin position="108"/>
        <end position="142"/>
    </location>
</feature>
<dbReference type="PROSITE" id="PS51935">
    <property type="entry name" value="NLPC_P60"/>
    <property type="match status" value="1"/>
</dbReference>
<dbReference type="Gene3D" id="1.20.5.340">
    <property type="match status" value="1"/>
</dbReference>
<dbReference type="InterPro" id="IPR038765">
    <property type="entry name" value="Papain-like_cys_pep_sf"/>
</dbReference>
<dbReference type="InterPro" id="IPR000064">
    <property type="entry name" value="NLP_P60_dom"/>
</dbReference>
<dbReference type="EMBL" id="PXXW01000016">
    <property type="protein sequence ID" value="RAO01077.1"/>
    <property type="molecule type" value="Genomic_DNA"/>
</dbReference>
<reference evidence="8 11" key="2">
    <citation type="submission" date="2018-03" db="EMBL/GenBank/DDBJ databases">
        <title>Genomic framework for the identification of Micromonospora saelicesensis and Micromonospora noduli.</title>
        <authorList>
            <person name="Riesco R."/>
            <person name="Trujillo M.E."/>
        </authorList>
    </citation>
    <scope>NUCLEOTIDE SEQUENCE [LARGE SCALE GENOMIC DNA]</scope>
    <source>
        <strain evidence="8 11">GAR05</strain>
    </source>
</reference>
<keyword evidence="4" id="KW-0788">Thiol protease</keyword>
<evidence type="ECO:0000256" key="2">
    <source>
        <dbReference type="ARBA" id="ARBA00022670"/>
    </source>
</evidence>
<comment type="similarity">
    <text evidence="1">Belongs to the peptidase C40 family.</text>
</comment>
<dbReference type="GO" id="GO:0008234">
    <property type="term" value="F:cysteine-type peptidase activity"/>
    <property type="evidence" value="ECO:0007669"/>
    <property type="project" value="UniProtKB-KW"/>
</dbReference>
<name>A0A1C4ZGK2_9ACTN</name>
<keyword evidence="2" id="KW-0645">Protease</keyword>
<sequence length="393" mass="42446">MSHDGATQPRGPAGNSANFRPCFNCERQPSRVRLGEPVRPSAVRPDGPGRCRRGRQQPRRPWERGLPLLSSLRNLLRTVALVGMSAALIAPTAVAQAEPSPADLTRRIETSSAELERVVESYNKLREEIKTNEAAVARLQTRIGPLEQQVEQSRADVAELASTAYKSGGLRTADALLRPGGSAALLDRLGTIEQLTRQRQERISGFTADQQRLLDEKARLGATLTRQAAQARQLAAGKKQIEQDLAKLYELRRQAYGAATERPEPKAATTEAKNVPAVSGAAGTAVRYAFGAIGKPYVWAADGPNGYDCSGLTSAAWRAAGKSLPHNTRMQWSAVAHIGRGELRPGDLIFYSGLGHVALYVGDGQVIDAPSAGRNVLKRGMNMMSIQGYGRVR</sequence>
<feature type="domain" description="NlpC/P60" evidence="7">
    <location>
        <begin position="279"/>
        <end position="393"/>
    </location>
</feature>
<evidence type="ECO:0000259" key="7">
    <source>
        <dbReference type="PROSITE" id="PS51935"/>
    </source>
</evidence>
<keyword evidence="5" id="KW-0175">Coiled coil</keyword>
<reference evidence="9 10" key="1">
    <citation type="submission" date="2016-06" db="EMBL/GenBank/DDBJ databases">
        <authorList>
            <person name="Kjaerup R.B."/>
            <person name="Dalgaard T.S."/>
            <person name="Juul-Madsen H.R."/>
        </authorList>
    </citation>
    <scope>NUCLEOTIDE SEQUENCE [LARGE SCALE GENOMIC DNA]</scope>
    <source>
        <strain evidence="9 10">DSM 44871</strain>
    </source>
</reference>
<evidence type="ECO:0000256" key="6">
    <source>
        <dbReference type="SAM" id="MobiDB-lite"/>
    </source>
</evidence>
<proteinExistence type="inferred from homology"/>
<dbReference type="Pfam" id="PF00877">
    <property type="entry name" value="NLPC_P60"/>
    <property type="match status" value="1"/>
</dbReference>
<evidence type="ECO:0000313" key="11">
    <source>
        <dbReference type="Proteomes" id="UP000249334"/>
    </source>
</evidence>
<dbReference type="PANTHER" id="PTHR47359:SF3">
    <property type="entry name" value="NLP_P60 DOMAIN-CONTAINING PROTEIN-RELATED"/>
    <property type="match status" value="1"/>
</dbReference>
<organism evidence="9 10">
    <name type="scientific">Micromonospora saelicesensis</name>
    <dbReference type="NCBI Taxonomy" id="285676"/>
    <lineage>
        <taxon>Bacteria</taxon>
        <taxon>Bacillati</taxon>
        <taxon>Actinomycetota</taxon>
        <taxon>Actinomycetes</taxon>
        <taxon>Micromonosporales</taxon>
        <taxon>Micromonosporaceae</taxon>
        <taxon>Micromonospora</taxon>
    </lineage>
</organism>
<feature type="region of interest" description="Disordered" evidence="6">
    <location>
        <begin position="1"/>
        <end position="62"/>
    </location>
</feature>
<dbReference type="PANTHER" id="PTHR47359">
    <property type="entry name" value="PEPTIDOGLYCAN DL-ENDOPEPTIDASE CWLO"/>
    <property type="match status" value="1"/>
</dbReference>
<evidence type="ECO:0000313" key="10">
    <source>
        <dbReference type="Proteomes" id="UP000198864"/>
    </source>
</evidence>
<keyword evidence="11" id="KW-1185">Reference proteome</keyword>
<gene>
    <name evidence="9" type="ORF">GA0070561_5292</name>
    <name evidence="8" type="ORF">GAR05_01939</name>
</gene>
<evidence type="ECO:0000256" key="5">
    <source>
        <dbReference type="SAM" id="Coils"/>
    </source>
</evidence>
<dbReference type="GO" id="GO:0006508">
    <property type="term" value="P:proteolysis"/>
    <property type="evidence" value="ECO:0007669"/>
    <property type="project" value="UniProtKB-KW"/>
</dbReference>
<accession>A0A1C4ZGK2</accession>
<evidence type="ECO:0000313" key="8">
    <source>
        <dbReference type="EMBL" id="RAO01077.1"/>
    </source>
</evidence>
<evidence type="ECO:0000313" key="9">
    <source>
        <dbReference type="EMBL" id="SCF31955.1"/>
    </source>
</evidence>